<sequence>MNPHCKILLMDPPLNPSKNREKMVETMFEKYNFNRVLCKFKFVPPLFKLHCSFSLILIEPVWVGYLSKIPRHSNNAYPQPDQPDKILPATRRARPKCSIGADDLVGRPRTTWMDVLGGRPERAAWEDDLTGRPWRMVWEDDLRGRPGPYGTHGVADHTIHISVVNRIVNKPLKPEHDLILRRGSVHAIPDKDGFSGWLLSL</sequence>
<accession>A0AAQ3RR49</accession>
<name>A0AAQ3RR49_VIGMU</name>
<evidence type="ECO:0000313" key="1">
    <source>
        <dbReference type="EMBL" id="WVZ04734.1"/>
    </source>
</evidence>
<gene>
    <name evidence="1" type="ORF">V8G54_018080</name>
</gene>
<dbReference type="EMBL" id="CP144695">
    <property type="protein sequence ID" value="WVZ04734.1"/>
    <property type="molecule type" value="Genomic_DNA"/>
</dbReference>
<proteinExistence type="predicted"/>
<organism evidence="1 2">
    <name type="scientific">Vigna mungo</name>
    <name type="common">Black gram</name>
    <name type="synonym">Phaseolus mungo</name>
    <dbReference type="NCBI Taxonomy" id="3915"/>
    <lineage>
        <taxon>Eukaryota</taxon>
        <taxon>Viridiplantae</taxon>
        <taxon>Streptophyta</taxon>
        <taxon>Embryophyta</taxon>
        <taxon>Tracheophyta</taxon>
        <taxon>Spermatophyta</taxon>
        <taxon>Magnoliopsida</taxon>
        <taxon>eudicotyledons</taxon>
        <taxon>Gunneridae</taxon>
        <taxon>Pentapetalae</taxon>
        <taxon>rosids</taxon>
        <taxon>fabids</taxon>
        <taxon>Fabales</taxon>
        <taxon>Fabaceae</taxon>
        <taxon>Papilionoideae</taxon>
        <taxon>50 kb inversion clade</taxon>
        <taxon>NPAAA clade</taxon>
        <taxon>indigoferoid/millettioid clade</taxon>
        <taxon>Phaseoleae</taxon>
        <taxon>Vigna</taxon>
    </lineage>
</organism>
<dbReference type="AlphaFoldDB" id="A0AAQ3RR49"/>
<keyword evidence="2" id="KW-1185">Reference proteome</keyword>
<protein>
    <submittedName>
        <fullName evidence="1">Uncharacterized protein</fullName>
    </submittedName>
</protein>
<evidence type="ECO:0000313" key="2">
    <source>
        <dbReference type="Proteomes" id="UP001374535"/>
    </source>
</evidence>
<dbReference type="SUPFAM" id="SSF53067">
    <property type="entry name" value="Actin-like ATPase domain"/>
    <property type="match status" value="1"/>
</dbReference>
<dbReference type="Gene3D" id="3.30.420.40">
    <property type="match status" value="1"/>
</dbReference>
<dbReference type="Proteomes" id="UP001374535">
    <property type="component" value="Chromosome 6"/>
</dbReference>
<reference evidence="1 2" key="1">
    <citation type="journal article" date="2023" name="Life. Sci Alliance">
        <title>Evolutionary insights into 3D genome organization and epigenetic landscape of Vigna mungo.</title>
        <authorList>
            <person name="Junaid A."/>
            <person name="Singh B."/>
            <person name="Bhatia S."/>
        </authorList>
    </citation>
    <scope>NUCLEOTIDE SEQUENCE [LARGE SCALE GENOMIC DNA]</scope>
    <source>
        <strain evidence="1">Urdbean</strain>
    </source>
</reference>
<dbReference type="InterPro" id="IPR043129">
    <property type="entry name" value="ATPase_NBD"/>
</dbReference>